<dbReference type="SUPFAM" id="SSF50729">
    <property type="entry name" value="PH domain-like"/>
    <property type="match status" value="1"/>
</dbReference>
<name>A0A8S1JD54_9CHLO</name>
<dbReference type="GO" id="GO:0005654">
    <property type="term" value="C:nucleoplasm"/>
    <property type="evidence" value="ECO:0007669"/>
    <property type="project" value="TreeGrafter"/>
</dbReference>
<dbReference type="PANTHER" id="PTHR23318:SF0">
    <property type="entry name" value="SERINE_THREONINE-PROTEIN PHOSPHATASE 4 REGULATORY SUBUNIT 3"/>
    <property type="match status" value="1"/>
</dbReference>
<accession>A0A8S1JD54</accession>
<evidence type="ECO:0000256" key="1">
    <source>
        <dbReference type="ARBA" id="ARBA00004123"/>
    </source>
</evidence>
<protein>
    <recommendedName>
        <fullName evidence="8">Serine/threonine-protein phosphatase 4 regulatory subunit 3-like central domain-containing protein</fullName>
    </recommendedName>
</protein>
<keyword evidence="2" id="KW-0539">Nucleus</keyword>
<evidence type="ECO:0008006" key="8">
    <source>
        <dbReference type="Google" id="ProtNLM"/>
    </source>
</evidence>
<dbReference type="OrthoDB" id="27483at2759"/>
<reference evidence="6" key="1">
    <citation type="submission" date="2020-12" db="EMBL/GenBank/DDBJ databases">
        <authorList>
            <person name="Iha C."/>
        </authorList>
    </citation>
    <scope>NUCLEOTIDE SEQUENCE</scope>
</reference>
<dbReference type="InterPro" id="IPR055236">
    <property type="entry name" value="EVH1_PP4R3"/>
</dbReference>
<evidence type="ECO:0000256" key="2">
    <source>
        <dbReference type="ARBA" id="ARBA00023242"/>
    </source>
</evidence>
<dbReference type="PANTHER" id="PTHR23318">
    <property type="entry name" value="ATP SYNTHASE GAMMA-RELATED"/>
    <property type="match status" value="1"/>
</dbReference>
<feature type="compositionally biased region" description="Low complexity" evidence="3">
    <location>
        <begin position="124"/>
        <end position="136"/>
    </location>
</feature>
<dbReference type="EMBL" id="CAJHUC010001570">
    <property type="protein sequence ID" value="CAD7701559.1"/>
    <property type="molecule type" value="Genomic_DNA"/>
</dbReference>
<comment type="subcellular location">
    <subcellularLocation>
        <location evidence="1">Nucleus</location>
    </subcellularLocation>
</comment>
<dbReference type="Pfam" id="PF04802">
    <property type="entry name" value="PP4R3"/>
    <property type="match status" value="1"/>
</dbReference>
<feature type="region of interest" description="Disordered" evidence="3">
    <location>
        <begin position="641"/>
        <end position="670"/>
    </location>
</feature>
<evidence type="ECO:0000259" key="4">
    <source>
        <dbReference type="Pfam" id="PF04802"/>
    </source>
</evidence>
<dbReference type="SUPFAM" id="SSF48371">
    <property type="entry name" value="ARM repeat"/>
    <property type="match status" value="1"/>
</dbReference>
<dbReference type="Gene3D" id="2.30.29.30">
    <property type="entry name" value="Pleckstrin-homology domain (PH domain)/Phosphotyrosine-binding domain (PTB)"/>
    <property type="match status" value="1"/>
</dbReference>
<comment type="caution">
    <text evidence="6">The sequence shown here is derived from an EMBL/GenBank/DDBJ whole genome shotgun (WGS) entry which is preliminary data.</text>
</comment>
<dbReference type="GO" id="GO:0072542">
    <property type="term" value="F:protein phosphatase activator activity"/>
    <property type="evidence" value="ECO:0007669"/>
    <property type="project" value="TreeGrafter"/>
</dbReference>
<dbReference type="InterPro" id="IPR051137">
    <property type="entry name" value="PP4R3-like"/>
</dbReference>
<dbReference type="Pfam" id="PF22972">
    <property type="entry name" value="EVH1_PP4R3"/>
    <property type="match status" value="1"/>
</dbReference>
<organism evidence="6 7">
    <name type="scientific">Ostreobium quekettii</name>
    <dbReference type="NCBI Taxonomy" id="121088"/>
    <lineage>
        <taxon>Eukaryota</taxon>
        <taxon>Viridiplantae</taxon>
        <taxon>Chlorophyta</taxon>
        <taxon>core chlorophytes</taxon>
        <taxon>Ulvophyceae</taxon>
        <taxon>TCBD clade</taxon>
        <taxon>Bryopsidales</taxon>
        <taxon>Ostreobineae</taxon>
        <taxon>Ostreobiaceae</taxon>
        <taxon>Ostreobium</taxon>
    </lineage>
</organism>
<dbReference type="AlphaFoldDB" id="A0A8S1JD54"/>
<dbReference type="GO" id="GO:0030289">
    <property type="term" value="C:protein phosphatase 4 complex"/>
    <property type="evidence" value="ECO:0007669"/>
    <property type="project" value="TreeGrafter"/>
</dbReference>
<feature type="compositionally biased region" description="Basic and acidic residues" evidence="3">
    <location>
        <begin position="711"/>
        <end position="722"/>
    </location>
</feature>
<evidence type="ECO:0000256" key="3">
    <source>
        <dbReference type="SAM" id="MobiDB-lite"/>
    </source>
</evidence>
<feature type="region of interest" description="Disordered" evidence="3">
    <location>
        <begin position="682"/>
        <end position="753"/>
    </location>
</feature>
<dbReference type="InterPro" id="IPR016024">
    <property type="entry name" value="ARM-type_fold"/>
</dbReference>
<gene>
    <name evidence="6" type="ORF">OSTQU699_LOCUS6918</name>
</gene>
<dbReference type="Proteomes" id="UP000708148">
    <property type="component" value="Unassembled WGS sequence"/>
</dbReference>
<feature type="compositionally biased region" description="Acidic residues" evidence="3">
    <location>
        <begin position="653"/>
        <end position="670"/>
    </location>
</feature>
<feature type="region of interest" description="Disordered" evidence="3">
    <location>
        <begin position="122"/>
        <end position="143"/>
    </location>
</feature>
<keyword evidence="7" id="KW-1185">Reference proteome</keyword>
<feature type="domain" description="PP4R3 EVH1-like" evidence="5">
    <location>
        <begin position="3"/>
        <end position="95"/>
    </location>
</feature>
<evidence type="ECO:0000259" key="5">
    <source>
        <dbReference type="Pfam" id="PF22972"/>
    </source>
</evidence>
<dbReference type="InterPro" id="IPR006887">
    <property type="entry name" value="P4R3-like_central_dom"/>
</dbReference>
<proteinExistence type="predicted"/>
<evidence type="ECO:0000313" key="6">
    <source>
        <dbReference type="EMBL" id="CAD7701559.1"/>
    </source>
</evidence>
<dbReference type="InterPro" id="IPR011993">
    <property type="entry name" value="PH-like_dom_sf"/>
</dbReference>
<feature type="domain" description="Serine/threonine-protein phosphatase 4 regulatory subunit 3-like central" evidence="4">
    <location>
        <begin position="149"/>
        <end position="621"/>
    </location>
</feature>
<sequence>MQARVKVYKLDREGSWSEKGTGYASVEFLSQCEAPGLVVVSEEGDGKPLMVHRIRRDLPYHRAGEDTIISWQDPEFGTEVALSFQEAVGCDSIWSELGALHSEALGPGGNRRRGCVDEFESVTSASGEEAGAGSAPELPPPSSANLEELARVVADAGPHQREALAAQLLQGGYVPKVLELFEACEEREDRSALVLIHRVVRGMIMLTDAALLEELLKEQHVIPVVGALEYDPDVPVHVRHREFLRDKAVFKEVVAVMDEAVKAKIHQTYRIQYLKDVILPRVLDDQAFATMMSLVVLNNMDVVCELGRDEAFLPELFRKLRDGATGDPHWADLVAFLQEFCSLLRHLQPTLRQQLYAKLVDLGLYEVLTRVMAGCKTDMRLKAADILSSAVQQDGQSLRMFLVDGPDHELFYLLVRELTEGGDCGLSEQIMDVVRALLDPETMDQGASDRKIIDIFYEKHMPSLVAALSGDGSEHKGCAGAANRGMILELLRFCVQRHTYSIKYFILRNNVLDKVLTLLRVHEKWLVVAALRFVRTCVAEKDDFYNRYLIRNNLFEPVVDLFLANGERYNLLNSTVLELMEFIRKENIKTLIVHIVEKFHHRLQTVTYVDTFALLKQKYDQSMEASGGGFAEGYATTLRPAGATRRDAREMERDEEDYFRDAGEDEDAEQATDVAMISAVSTSGAAGDEPQGGTCDVRLVPYEEDEEEESEKGRVVQDKGKLQECQSLGSAQGGKRLLDSSPPRESVKRTRTS</sequence>
<evidence type="ECO:0000313" key="7">
    <source>
        <dbReference type="Proteomes" id="UP000708148"/>
    </source>
</evidence>